<dbReference type="HAMAP" id="MF_03012">
    <property type="entry name" value="eIF3m"/>
    <property type="match status" value="1"/>
</dbReference>
<dbReference type="EMBL" id="JACAZI010000009">
    <property type="protein sequence ID" value="KAF7352413.1"/>
    <property type="molecule type" value="Genomic_DNA"/>
</dbReference>
<dbReference type="AlphaFoldDB" id="A0A8H6Y1N0"/>
<comment type="subunit">
    <text evidence="5">Component of the eukaryotic translation initiation factor 3 (eIF-3) complex.</text>
</comment>
<gene>
    <name evidence="7" type="ORF">MVEN_01205800</name>
</gene>
<proteinExistence type="inferred from homology"/>
<accession>A0A8H6Y1N0</accession>
<dbReference type="Pfam" id="PF18005">
    <property type="entry name" value="eIF3m_C_helix"/>
    <property type="match status" value="1"/>
</dbReference>
<name>A0A8H6Y1N0_9AGAR</name>
<keyword evidence="3 5" id="KW-0396">Initiation factor</keyword>
<comment type="similarity">
    <text evidence="1">Belongs to the CSN7/EIF3M family. CSN7 subfamily.</text>
</comment>
<dbReference type="InterPro" id="IPR000717">
    <property type="entry name" value="PCI_dom"/>
</dbReference>
<dbReference type="PANTHER" id="PTHR15350:SF2">
    <property type="entry name" value="EUKARYOTIC TRANSLATION INITIATION FACTOR 3 SUBUNIT M"/>
    <property type="match status" value="1"/>
</dbReference>
<keyword evidence="8" id="KW-1185">Reference proteome</keyword>
<evidence type="ECO:0000256" key="3">
    <source>
        <dbReference type="ARBA" id="ARBA00022540"/>
    </source>
</evidence>
<dbReference type="GO" id="GO:0071541">
    <property type="term" value="C:eukaryotic translation initiation factor 3 complex, eIF3m"/>
    <property type="evidence" value="ECO:0007669"/>
    <property type="project" value="UniProtKB-UniRule"/>
</dbReference>
<dbReference type="GO" id="GO:0001732">
    <property type="term" value="P:formation of cytoplasmic translation initiation complex"/>
    <property type="evidence" value="ECO:0007669"/>
    <property type="project" value="UniProtKB-UniRule"/>
</dbReference>
<reference evidence="7" key="1">
    <citation type="submission" date="2020-05" db="EMBL/GenBank/DDBJ databases">
        <title>Mycena genomes resolve the evolution of fungal bioluminescence.</title>
        <authorList>
            <person name="Tsai I.J."/>
        </authorList>
    </citation>
    <scope>NUCLEOTIDE SEQUENCE</scope>
    <source>
        <strain evidence="7">CCC161011</strain>
    </source>
</reference>
<organism evidence="7 8">
    <name type="scientific">Mycena venus</name>
    <dbReference type="NCBI Taxonomy" id="2733690"/>
    <lineage>
        <taxon>Eukaryota</taxon>
        <taxon>Fungi</taxon>
        <taxon>Dikarya</taxon>
        <taxon>Basidiomycota</taxon>
        <taxon>Agaricomycotina</taxon>
        <taxon>Agaricomycetes</taxon>
        <taxon>Agaricomycetidae</taxon>
        <taxon>Agaricales</taxon>
        <taxon>Marasmiineae</taxon>
        <taxon>Mycenaceae</taxon>
        <taxon>Mycena</taxon>
    </lineage>
</organism>
<keyword evidence="4 5" id="KW-0648">Protein biosynthesis</keyword>
<dbReference type="GO" id="GO:0016282">
    <property type="term" value="C:eukaryotic 43S preinitiation complex"/>
    <property type="evidence" value="ECO:0007669"/>
    <property type="project" value="UniProtKB-UniRule"/>
</dbReference>
<dbReference type="PROSITE" id="PS50250">
    <property type="entry name" value="PCI"/>
    <property type="match status" value="1"/>
</dbReference>
<comment type="function">
    <text evidence="5">Component of the eukaryotic translation initiation factor 3 (eIF-3) complex, which is involved in protein synthesis of a specialized repertoire of mRNAs and, together with other initiation factors, stimulates binding of mRNA and methionyl-tRNAi to the 40S ribosome. The eIF-3 complex specifically targets and initiates translation of a subset of mRNAs involved in cell proliferation.</text>
</comment>
<dbReference type="GO" id="GO:0003743">
    <property type="term" value="F:translation initiation factor activity"/>
    <property type="evidence" value="ECO:0007669"/>
    <property type="project" value="UniProtKB-UniRule"/>
</dbReference>
<comment type="similarity">
    <text evidence="5">Belongs to the eIF-3 subunit M family.</text>
</comment>
<evidence type="ECO:0000259" key="6">
    <source>
        <dbReference type="PROSITE" id="PS50250"/>
    </source>
</evidence>
<dbReference type="Pfam" id="PF01399">
    <property type="entry name" value="PCI"/>
    <property type="match status" value="1"/>
</dbReference>
<comment type="subcellular location">
    <subcellularLocation>
        <location evidence="5">Cytoplasm</location>
    </subcellularLocation>
</comment>
<dbReference type="OrthoDB" id="10267031at2759"/>
<dbReference type="SMART" id="SM00088">
    <property type="entry name" value="PINT"/>
    <property type="match status" value="1"/>
</dbReference>
<dbReference type="GO" id="GO:0033290">
    <property type="term" value="C:eukaryotic 48S preinitiation complex"/>
    <property type="evidence" value="ECO:0007669"/>
    <property type="project" value="UniProtKB-UniRule"/>
</dbReference>
<sequence>MTAADSVAIFAEGTFEEQIQELVNYIVRNRSEEERSAFIRPFQDVLKTEPGKKPLEEDDNRRRKIFSMVVVEVKTLGDGSEKEIEGFFNLLYAHLFSLYAADSPETKQFAAALIQTISSASSEQTSIKYRLLSNLFNALPRKSPLRLTVYTTLLDLATGNEELDALQLARVDVEKWLREWDISSEEKSKFLKTIADAYEKSGDLATAYDYSLVYVRSLPAGGPATEAAAVETIATALRLPFVFDFDPLFKLNAVVAAKQHELFSLLHIFLNDGLPQFKAWEKSHPGALQKYQLESTQLERKIRLLTLASLGFKNIGQDLPYAKVAEALQVEPSEVEKWVIDVIRAGLLSGKLSQTSQSLHIIRSTARTFEREQWEALEKRLVAWKAGLAGVLEVVAAARKQGAPHVGAGGQTQQPVTAA</sequence>
<keyword evidence="2 5" id="KW-0963">Cytoplasm</keyword>
<evidence type="ECO:0000313" key="7">
    <source>
        <dbReference type="EMBL" id="KAF7352413.1"/>
    </source>
</evidence>
<feature type="domain" description="PCI" evidence="6">
    <location>
        <begin position="206"/>
        <end position="366"/>
    </location>
</feature>
<evidence type="ECO:0000256" key="1">
    <source>
        <dbReference type="ARBA" id="ARBA00008482"/>
    </source>
</evidence>
<dbReference type="InterPro" id="IPR045237">
    <property type="entry name" value="COPS7/eIF3m"/>
</dbReference>
<evidence type="ECO:0000256" key="4">
    <source>
        <dbReference type="ARBA" id="ARBA00022917"/>
    </source>
</evidence>
<evidence type="ECO:0000256" key="5">
    <source>
        <dbReference type="HAMAP-Rule" id="MF_03012"/>
    </source>
</evidence>
<evidence type="ECO:0000256" key="2">
    <source>
        <dbReference type="ARBA" id="ARBA00022490"/>
    </source>
</evidence>
<protein>
    <recommendedName>
        <fullName evidence="5">Eukaryotic translation initiation factor 3 subunit M</fullName>
        <shortName evidence="5">eIF3m</shortName>
    </recommendedName>
</protein>
<evidence type="ECO:0000313" key="8">
    <source>
        <dbReference type="Proteomes" id="UP000620124"/>
    </source>
</evidence>
<comment type="caution">
    <text evidence="7">The sequence shown here is derived from an EMBL/GenBank/DDBJ whole genome shotgun (WGS) entry which is preliminary data.</text>
</comment>
<dbReference type="PANTHER" id="PTHR15350">
    <property type="entry name" value="COP9 SIGNALOSOME COMPLEX SUBUNIT 7/DENDRITIC CELL PROTEIN GA17"/>
    <property type="match status" value="1"/>
</dbReference>
<dbReference type="InterPro" id="IPR040750">
    <property type="entry name" value="eIF3m_C_helix"/>
</dbReference>
<dbReference type="Proteomes" id="UP000620124">
    <property type="component" value="Unassembled WGS sequence"/>
</dbReference>
<dbReference type="InterPro" id="IPR027528">
    <property type="entry name" value="eIF3m"/>
</dbReference>